<dbReference type="InterPro" id="IPR053139">
    <property type="entry name" value="Surface_bspA-like"/>
</dbReference>
<dbReference type="EMBL" id="ACIJ02000018">
    <property type="protein sequence ID" value="EEX71740.1"/>
    <property type="molecule type" value="Genomic_DNA"/>
</dbReference>
<gene>
    <name evidence="1" type="ORF">GCWU000325_01274</name>
</gene>
<dbReference type="eggNOG" id="COG3209">
    <property type="taxonomic scope" value="Bacteria"/>
</dbReference>
<protein>
    <submittedName>
        <fullName evidence="1">Uncharacterized protein</fullName>
    </submittedName>
</protein>
<evidence type="ECO:0000313" key="1">
    <source>
        <dbReference type="EMBL" id="EEX71740.1"/>
    </source>
</evidence>
<reference evidence="1" key="1">
    <citation type="submission" date="2009-09" db="EMBL/GenBank/DDBJ databases">
        <authorList>
            <person name="Weinstock G."/>
            <person name="Sodergren E."/>
            <person name="Clifton S."/>
            <person name="Fulton L."/>
            <person name="Fulton B."/>
            <person name="Courtney L."/>
            <person name="Fronick C."/>
            <person name="Harrison M."/>
            <person name="Strong C."/>
            <person name="Farmer C."/>
            <person name="Delahaunty K."/>
            <person name="Markovic C."/>
            <person name="Hall O."/>
            <person name="Minx P."/>
            <person name="Tomlinson C."/>
            <person name="Mitreva M."/>
            <person name="Nelson J."/>
            <person name="Hou S."/>
            <person name="Wollam A."/>
            <person name="Pepin K.H."/>
            <person name="Johnson M."/>
            <person name="Bhonagiri V."/>
            <person name="Nash W.E."/>
            <person name="Warren W."/>
            <person name="Chinwalla A."/>
            <person name="Mardis E.R."/>
            <person name="Wilson R.K."/>
        </authorList>
    </citation>
    <scope>NUCLEOTIDE SEQUENCE [LARGE SCALE GENOMIC DNA]</scope>
    <source>
        <strain evidence="1">ATCC 51259</strain>
    </source>
</reference>
<dbReference type="InterPro" id="IPR032675">
    <property type="entry name" value="LRR_dom_sf"/>
</dbReference>
<proteinExistence type="predicted"/>
<comment type="caution">
    <text evidence="1">The sequence shown here is derived from an EMBL/GenBank/DDBJ whole genome shotgun (WGS) entry which is preliminary data.</text>
</comment>
<evidence type="ECO:0000313" key="2">
    <source>
        <dbReference type="Proteomes" id="UP000003460"/>
    </source>
</evidence>
<dbReference type="RefSeq" id="WP_006255048.1">
    <property type="nucleotide sequence ID" value="NZ_GG700642.1"/>
</dbReference>
<keyword evidence="2" id="KW-1185">Reference proteome</keyword>
<dbReference type="GeneID" id="84576257"/>
<dbReference type="STRING" id="626522.GCWU000325_01274"/>
<dbReference type="PANTHER" id="PTHR45661">
    <property type="entry name" value="SURFACE ANTIGEN"/>
    <property type="match status" value="1"/>
</dbReference>
<dbReference type="InterPro" id="IPR026906">
    <property type="entry name" value="LRR_5"/>
</dbReference>
<dbReference type="AlphaFoldDB" id="C9LGD2"/>
<dbReference type="Proteomes" id="UP000003460">
    <property type="component" value="Unassembled WGS sequence"/>
</dbReference>
<name>C9LGD2_9BACT</name>
<sequence>MQKKARGQCATTTIIMKAMLTFFAVLAMSIVEISAQTSGTTGPLSWTYDENLQELSISGTGDMPDYEFGKSPWEEYKENIEKITLGEGITNIGNNAFGNCVAITEIKIPNTATRIGESAFLACVSLESATIPGSVKTIDDGAFEDCTNLISLNLSEGLENIEGFAFVGCYKLEQLKLPATLINIGRWSFNSCIAIPSLDIPESVKTIGDNAFAGCIGLQSLRLSEGLETIDAAAFSGCEQLPTATIPASTLIIGAGIFNDCKKLTHITVKSGNSNYVDQDGILYDKEKKHLIQYPVGREITTFNIPENVSRIGDYAFGGCEKLTEIILPQQVKHIGTFAFARCSNVSVFNVPAGVEMIGESAFHDCLQLSAINVAKSNQAYISIDGVLYDKNQTTLLQYPGGKKTPTFIVPTSLQQIAGYAFFGNIYLTSVTLPANLNKIDTFAFGFCRNISSFTTQVADPASITLGLMAFFRGSGAVTCTLRVPAGSKDKYEAAEQWADFSPNIEEFDPVGIHQIENDAASTAGKQRIYDLNGNLQQGPLSKLPDGLYIINGKKIIKK</sequence>
<accession>C9LGD2</accession>
<dbReference type="HOGENOM" id="CLU_035234_0_0_10"/>
<dbReference type="Pfam" id="PF13306">
    <property type="entry name" value="LRR_5"/>
    <property type="match status" value="3"/>
</dbReference>
<dbReference type="PANTHER" id="PTHR45661:SF3">
    <property type="entry name" value="IG-LIKE DOMAIN-CONTAINING PROTEIN"/>
    <property type="match status" value="1"/>
</dbReference>
<dbReference type="Gene3D" id="3.40.50.12480">
    <property type="match status" value="2"/>
</dbReference>
<dbReference type="SUPFAM" id="SSF52058">
    <property type="entry name" value="L domain-like"/>
    <property type="match status" value="2"/>
</dbReference>
<dbReference type="Gene3D" id="3.80.10.10">
    <property type="entry name" value="Ribonuclease Inhibitor"/>
    <property type="match status" value="2"/>
</dbReference>
<organism evidence="1 2">
    <name type="scientific">Alloprevotella tannerae ATCC 51259</name>
    <dbReference type="NCBI Taxonomy" id="626522"/>
    <lineage>
        <taxon>Bacteria</taxon>
        <taxon>Pseudomonadati</taxon>
        <taxon>Bacteroidota</taxon>
        <taxon>Bacteroidia</taxon>
        <taxon>Bacteroidales</taxon>
        <taxon>Prevotellaceae</taxon>
        <taxon>Alloprevotella</taxon>
    </lineage>
</organism>